<accession>A0ABS5DVZ0</accession>
<name>A0ABS5DVZ0_9BURK</name>
<sequence>MFTTTFTFLPGDYDEAFHALDARIAQAARALPGYIGEESWDSATTGQVCNVYYWRDWASVQALMALPEHREAKALQARWLKGYQVVIAEVLRHHGDGRLAHPLGQTGG</sequence>
<evidence type="ECO:0000313" key="1">
    <source>
        <dbReference type="EMBL" id="MBQ0935307.1"/>
    </source>
</evidence>
<dbReference type="RefSeq" id="WP_210808957.1">
    <property type="nucleotide sequence ID" value="NZ_JAGQDG010000003.1"/>
</dbReference>
<keyword evidence="1" id="KW-0503">Monooxygenase</keyword>
<evidence type="ECO:0000313" key="2">
    <source>
        <dbReference type="Proteomes" id="UP000672097"/>
    </source>
</evidence>
<reference evidence="1 2" key="1">
    <citation type="submission" date="2021-04" db="EMBL/GenBank/DDBJ databases">
        <title>The genome sequence of type strain Ideonella paludis KCTC 32238.</title>
        <authorList>
            <person name="Liu Y."/>
        </authorList>
    </citation>
    <scope>NUCLEOTIDE SEQUENCE [LARGE SCALE GENOMIC DNA]</scope>
    <source>
        <strain evidence="1 2">KCTC 32238</strain>
    </source>
</reference>
<keyword evidence="1" id="KW-0560">Oxidoreductase</keyword>
<proteinExistence type="predicted"/>
<dbReference type="Proteomes" id="UP000672097">
    <property type="component" value="Unassembled WGS sequence"/>
</dbReference>
<keyword evidence="2" id="KW-1185">Reference proteome</keyword>
<protein>
    <submittedName>
        <fullName evidence="1">Antibiotic biosynthesis monooxygenase</fullName>
    </submittedName>
</protein>
<dbReference type="GO" id="GO:0004497">
    <property type="term" value="F:monooxygenase activity"/>
    <property type="evidence" value="ECO:0007669"/>
    <property type="project" value="UniProtKB-KW"/>
</dbReference>
<comment type="caution">
    <text evidence="1">The sequence shown here is derived from an EMBL/GenBank/DDBJ whole genome shotgun (WGS) entry which is preliminary data.</text>
</comment>
<dbReference type="InterPro" id="IPR011008">
    <property type="entry name" value="Dimeric_a/b-barrel"/>
</dbReference>
<dbReference type="SUPFAM" id="SSF54909">
    <property type="entry name" value="Dimeric alpha+beta barrel"/>
    <property type="match status" value="1"/>
</dbReference>
<gene>
    <name evidence="1" type="ORF">KAK11_08210</name>
</gene>
<dbReference type="Gene3D" id="3.30.70.100">
    <property type="match status" value="1"/>
</dbReference>
<dbReference type="EMBL" id="JAGQDG010000003">
    <property type="protein sequence ID" value="MBQ0935307.1"/>
    <property type="molecule type" value="Genomic_DNA"/>
</dbReference>
<organism evidence="1 2">
    <name type="scientific">Ideonella paludis</name>
    <dbReference type="NCBI Taxonomy" id="1233411"/>
    <lineage>
        <taxon>Bacteria</taxon>
        <taxon>Pseudomonadati</taxon>
        <taxon>Pseudomonadota</taxon>
        <taxon>Betaproteobacteria</taxon>
        <taxon>Burkholderiales</taxon>
        <taxon>Sphaerotilaceae</taxon>
        <taxon>Ideonella</taxon>
    </lineage>
</organism>